<evidence type="ECO:0000313" key="6">
    <source>
        <dbReference type="EMBL" id="WOC12128.1"/>
    </source>
</evidence>
<evidence type="ECO:0000256" key="3">
    <source>
        <dbReference type="ARBA" id="ARBA00023125"/>
    </source>
</evidence>
<dbReference type="GO" id="GO:0003700">
    <property type="term" value="F:DNA-binding transcription factor activity"/>
    <property type="evidence" value="ECO:0007669"/>
    <property type="project" value="InterPro"/>
</dbReference>
<proteinExistence type="inferred from homology"/>
<feature type="domain" description="HTH lysR-type" evidence="5">
    <location>
        <begin position="10"/>
        <end position="67"/>
    </location>
</feature>
<dbReference type="PROSITE" id="PS50931">
    <property type="entry name" value="HTH_LYSR"/>
    <property type="match status" value="1"/>
</dbReference>
<dbReference type="InterPro" id="IPR000847">
    <property type="entry name" value="LysR_HTH_N"/>
</dbReference>
<dbReference type="SUPFAM" id="SSF46785">
    <property type="entry name" value="Winged helix' DNA-binding domain"/>
    <property type="match status" value="1"/>
</dbReference>
<dbReference type="AlphaFoldDB" id="A0AA97GTJ5"/>
<protein>
    <recommendedName>
        <fullName evidence="5">HTH lysR-type domain-containing protein</fullName>
    </recommendedName>
</protein>
<evidence type="ECO:0000256" key="4">
    <source>
        <dbReference type="ARBA" id="ARBA00023163"/>
    </source>
</evidence>
<dbReference type="PANTHER" id="PTHR30537:SF3">
    <property type="entry name" value="TRANSCRIPTIONAL REGULATORY PROTEIN"/>
    <property type="match status" value="1"/>
</dbReference>
<comment type="similarity">
    <text evidence="1">Belongs to the LysR transcriptional regulatory family.</text>
</comment>
<keyword evidence="4" id="KW-0804">Transcription</keyword>
<accession>A0AA97GTJ5</accession>
<evidence type="ECO:0000259" key="5">
    <source>
        <dbReference type="PROSITE" id="PS50931"/>
    </source>
</evidence>
<dbReference type="SUPFAM" id="SSF53850">
    <property type="entry name" value="Periplasmic binding protein-like II"/>
    <property type="match status" value="1"/>
</dbReference>
<evidence type="ECO:0000256" key="2">
    <source>
        <dbReference type="ARBA" id="ARBA00023015"/>
    </source>
</evidence>
<dbReference type="Gene3D" id="3.40.190.290">
    <property type="match status" value="1"/>
</dbReference>
<dbReference type="GO" id="GO:0043565">
    <property type="term" value="F:sequence-specific DNA binding"/>
    <property type="evidence" value="ECO:0007669"/>
    <property type="project" value="TreeGrafter"/>
</dbReference>
<dbReference type="Pfam" id="PF03466">
    <property type="entry name" value="LysR_substrate"/>
    <property type="match status" value="1"/>
</dbReference>
<evidence type="ECO:0000256" key="1">
    <source>
        <dbReference type="ARBA" id="ARBA00009437"/>
    </source>
</evidence>
<dbReference type="InterPro" id="IPR036390">
    <property type="entry name" value="WH_DNA-bd_sf"/>
</dbReference>
<keyword evidence="3" id="KW-0238">DNA-binding</keyword>
<name>A0AA97GTJ5_9ACTN</name>
<dbReference type="InterPro" id="IPR036388">
    <property type="entry name" value="WH-like_DNA-bd_sf"/>
</dbReference>
<dbReference type="InterPro" id="IPR058163">
    <property type="entry name" value="LysR-type_TF_proteobact-type"/>
</dbReference>
<dbReference type="PANTHER" id="PTHR30537">
    <property type="entry name" value="HTH-TYPE TRANSCRIPTIONAL REGULATOR"/>
    <property type="match status" value="1"/>
</dbReference>
<gene>
    <name evidence="6" type="ORF">MP11Mi_12100</name>
</gene>
<dbReference type="EMBL" id="CP128986">
    <property type="protein sequence ID" value="WOC12128.1"/>
    <property type="molecule type" value="Genomic_DNA"/>
</dbReference>
<dbReference type="InterPro" id="IPR005119">
    <property type="entry name" value="LysR_subst-bd"/>
</dbReference>
<dbReference type="RefSeq" id="WP_420041385.1">
    <property type="nucleotide sequence ID" value="NZ_CP128986.1"/>
</dbReference>
<reference evidence="6" key="1">
    <citation type="submission" date="2023-06" db="EMBL/GenBank/DDBJ databases">
        <title>Gordonia sp. nov. and Pseudochrobactrum sp. nov., two species isolated from the burying beetle Nicrophorus vespilloides.</title>
        <authorList>
            <person name="Poehlein A."/>
            <person name="Guzman J."/>
            <person name="Daniel R."/>
            <person name="Vilcinskas A."/>
        </authorList>
    </citation>
    <scope>NUCLEOTIDE SEQUENCE</scope>
    <source>
        <strain evidence="6">MP11Mi</strain>
    </source>
</reference>
<dbReference type="GO" id="GO:0006351">
    <property type="term" value="P:DNA-templated transcription"/>
    <property type="evidence" value="ECO:0007669"/>
    <property type="project" value="TreeGrafter"/>
</dbReference>
<organism evidence="6">
    <name type="scientific">Gordonia sp. MP11Mi</name>
    <dbReference type="NCBI Taxonomy" id="3022769"/>
    <lineage>
        <taxon>Bacteria</taxon>
        <taxon>Bacillati</taxon>
        <taxon>Actinomycetota</taxon>
        <taxon>Actinomycetes</taxon>
        <taxon>Mycobacteriales</taxon>
        <taxon>Gordoniaceae</taxon>
        <taxon>Gordonia</taxon>
    </lineage>
</organism>
<dbReference type="Gene3D" id="1.10.10.10">
    <property type="entry name" value="Winged helix-like DNA-binding domain superfamily/Winged helix DNA-binding domain"/>
    <property type="match status" value="1"/>
</dbReference>
<sequence length="304" mass="32570">MPDSIDARSVRADDLRYLLAVARAGSRAVAATDLGVDSSTVTRRIRALEKVLGVRLVEQGVDGWELTEVGRDVAEGAAPIETAVERTIDAVAGARTNSLRGNVRITAPDAFGAYFVAPAMARLRNANPDLTVEVLTATRQLNLQQSGFDVAIAVGVPMSGKLVTAPLAEYALGLYATDEYFQTHPVPRATADLTAHSVIWYVDSLLQVGDLDLTHHLPALTSRLMSTNVFAQVEAARAGGGIGLLPAFVAMRHPELKRVLGDAVEIRMDFSFAARRERLSSPTVQAIHAALRAEVDARVSELLP</sequence>
<keyword evidence="2" id="KW-0805">Transcription regulation</keyword>
<dbReference type="Pfam" id="PF00126">
    <property type="entry name" value="HTH_1"/>
    <property type="match status" value="1"/>
</dbReference>